<dbReference type="InterPro" id="IPR025943">
    <property type="entry name" value="Sigma_54_int_dom_ATP-bd_2"/>
</dbReference>
<dbReference type="InterPro" id="IPR058031">
    <property type="entry name" value="AAA_lid_NorR"/>
</dbReference>
<reference evidence="8" key="1">
    <citation type="submission" date="2012-11" db="EMBL/GenBank/DDBJ databases">
        <authorList>
            <person name="Lucero-Rivera Y.E."/>
            <person name="Tovar-Ramirez D."/>
        </authorList>
    </citation>
    <scope>NUCLEOTIDE SEQUENCE [LARGE SCALE GENOMIC DNA]</scope>
    <source>
        <strain evidence="8">Araruama</strain>
    </source>
</reference>
<dbReference type="Proteomes" id="UP000189670">
    <property type="component" value="Unassembled WGS sequence"/>
</dbReference>
<dbReference type="Gene3D" id="1.10.8.60">
    <property type="match status" value="1"/>
</dbReference>
<dbReference type="InterPro" id="IPR025944">
    <property type="entry name" value="Sigma_54_int_dom_CS"/>
</dbReference>
<dbReference type="EMBL" id="ATBP01001373">
    <property type="protein sequence ID" value="ETR67456.1"/>
    <property type="molecule type" value="Genomic_DNA"/>
</dbReference>
<dbReference type="Gene3D" id="3.40.50.300">
    <property type="entry name" value="P-loop containing nucleotide triphosphate hydrolases"/>
    <property type="match status" value="1"/>
</dbReference>
<accession>A0A1V1NY82</accession>
<keyword evidence="4" id="KW-0238">DNA-binding</keyword>
<feature type="domain" description="Sigma-54 factor interaction" evidence="6">
    <location>
        <begin position="139"/>
        <end position="366"/>
    </location>
</feature>
<dbReference type="SMART" id="SM00382">
    <property type="entry name" value="AAA"/>
    <property type="match status" value="1"/>
</dbReference>
<dbReference type="SUPFAM" id="SSF55785">
    <property type="entry name" value="PYP-like sensor domain (PAS domain)"/>
    <property type="match status" value="1"/>
</dbReference>
<dbReference type="Pfam" id="PF25601">
    <property type="entry name" value="AAA_lid_14"/>
    <property type="match status" value="1"/>
</dbReference>
<name>A0A1V1NY82_9BACT</name>
<dbReference type="AlphaFoldDB" id="A0A1V1NY82"/>
<dbReference type="InterPro" id="IPR027417">
    <property type="entry name" value="P-loop_NTPase"/>
</dbReference>
<keyword evidence="5" id="KW-0804">Transcription</keyword>
<dbReference type="SUPFAM" id="SSF52540">
    <property type="entry name" value="P-loop containing nucleoside triphosphate hydrolases"/>
    <property type="match status" value="1"/>
</dbReference>
<dbReference type="PROSITE" id="PS50045">
    <property type="entry name" value="SIGMA54_INTERACT_4"/>
    <property type="match status" value="1"/>
</dbReference>
<dbReference type="CDD" id="cd00009">
    <property type="entry name" value="AAA"/>
    <property type="match status" value="1"/>
</dbReference>
<dbReference type="PANTHER" id="PTHR32071">
    <property type="entry name" value="TRANSCRIPTIONAL REGULATORY PROTEIN"/>
    <property type="match status" value="1"/>
</dbReference>
<dbReference type="PROSITE" id="PS00675">
    <property type="entry name" value="SIGMA54_INTERACT_1"/>
    <property type="match status" value="1"/>
</dbReference>
<dbReference type="InterPro" id="IPR003593">
    <property type="entry name" value="AAA+_ATPase"/>
</dbReference>
<dbReference type="Pfam" id="PF00158">
    <property type="entry name" value="Sigma54_activat"/>
    <property type="match status" value="1"/>
</dbReference>
<organism evidence="7 8">
    <name type="scientific">Candidatus Magnetoglobus multicellularis str. Araruama</name>
    <dbReference type="NCBI Taxonomy" id="890399"/>
    <lineage>
        <taxon>Bacteria</taxon>
        <taxon>Pseudomonadati</taxon>
        <taxon>Thermodesulfobacteriota</taxon>
        <taxon>Desulfobacteria</taxon>
        <taxon>Desulfobacterales</taxon>
        <taxon>Desulfobacteraceae</taxon>
        <taxon>Candidatus Magnetoglobus</taxon>
    </lineage>
</organism>
<dbReference type="Gene3D" id="3.30.450.20">
    <property type="entry name" value="PAS domain"/>
    <property type="match status" value="1"/>
</dbReference>
<evidence type="ECO:0000256" key="3">
    <source>
        <dbReference type="ARBA" id="ARBA00023015"/>
    </source>
</evidence>
<evidence type="ECO:0000259" key="6">
    <source>
        <dbReference type="PROSITE" id="PS50045"/>
    </source>
</evidence>
<sequence length="393" mass="44937">MTEGVALCQALDIIFVNNALIEMLGYQKPEDMLDKQILTFISDRFTLYFMEMFESLDNQTTGERFFQARWLKKDQTEIWVEGRAILIQWKSKPSVLLTARDITTAKLREITMQEEAEHLRRENVNLRSSMKDRYRLGHIIGKSAPMQHVYEQILNASGTDANVIIYGESGTGKELVAAAIHNMSRRRDKKFVTVNSAAIPDNLLESEFFGHKKGAFTNATTDRAGYLDIADGGTLFLDEVGDLSINLQAKLLRAIEGGGYNPVGSNVTKKSNFRIIAATNKNLLEMSKNGEVREDFFFRVHIIPIKLPPLRERKDDIPLLVESFVKKYSEYKKNVIIPGQVMEELIQYDWPGNVRELQNVIQRYLTVNQLDFLKESSLPSVIQRDEKHLNSNQ</sequence>
<evidence type="ECO:0000256" key="2">
    <source>
        <dbReference type="ARBA" id="ARBA00022840"/>
    </source>
</evidence>
<dbReference type="GO" id="GO:0006355">
    <property type="term" value="P:regulation of DNA-templated transcription"/>
    <property type="evidence" value="ECO:0007669"/>
    <property type="project" value="InterPro"/>
</dbReference>
<dbReference type="CDD" id="cd00130">
    <property type="entry name" value="PAS"/>
    <property type="match status" value="1"/>
</dbReference>
<dbReference type="PROSITE" id="PS00688">
    <property type="entry name" value="SIGMA54_INTERACT_3"/>
    <property type="match status" value="1"/>
</dbReference>
<dbReference type="GO" id="GO:0003677">
    <property type="term" value="F:DNA binding"/>
    <property type="evidence" value="ECO:0007669"/>
    <property type="project" value="UniProtKB-KW"/>
</dbReference>
<dbReference type="Pfam" id="PF13426">
    <property type="entry name" value="PAS_9"/>
    <property type="match status" value="1"/>
</dbReference>
<evidence type="ECO:0000313" key="7">
    <source>
        <dbReference type="EMBL" id="ETR67456.1"/>
    </source>
</evidence>
<keyword evidence="3" id="KW-0805">Transcription regulation</keyword>
<gene>
    <name evidence="7" type="ORF">OMM_05128</name>
</gene>
<protein>
    <submittedName>
        <fullName evidence="7">Fis family PAS modulated sigma54 specific transcriptional regulator</fullName>
    </submittedName>
</protein>
<dbReference type="FunFam" id="3.40.50.300:FF:000006">
    <property type="entry name" value="DNA-binding transcriptional regulator NtrC"/>
    <property type="match status" value="1"/>
</dbReference>
<dbReference type="NCBIfam" id="TIGR00229">
    <property type="entry name" value="sensory_box"/>
    <property type="match status" value="1"/>
</dbReference>
<dbReference type="InterPro" id="IPR035965">
    <property type="entry name" value="PAS-like_dom_sf"/>
</dbReference>
<evidence type="ECO:0000256" key="4">
    <source>
        <dbReference type="ARBA" id="ARBA00023125"/>
    </source>
</evidence>
<evidence type="ECO:0000313" key="8">
    <source>
        <dbReference type="Proteomes" id="UP000189670"/>
    </source>
</evidence>
<dbReference type="GO" id="GO:0005524">
    <property type="term" value="F:ATP binding"/>
    <property type="evidence" value="ECO:0007669"/>
    <property type="project" value="UniProtKB-KW"/>
</dbReference>
<keyword evidence="2" id="KW-0067">ATP-binding</keyword>
<dbReference type="InterPro" id="IPR000014">
    <property type="entry name" value="PAS"/>
</dbReference>
<evidence type="ECO:0000256" key="1">
    <source>
        <dbReference type="ARBA" id="ARBA00022741"/>
    </source>
</evidence>
<dbReference type="InterPro" id="IPR025662">
    <property type="entry name" value="Sigma_54_int_dom_ATP-bd_1"/>
</dbReference>
<evidence type="ECO:0000256" key="5">
    <source>
        <dbReference type="ARBA" id="ARBA00023163"/>
    </source>
</evidence>
<dbReference type="InterPro" id="IPR002078">
    <property type="entry name" value="Sigma_54_int"/>
</dbReference>
<proteinExistence type="predicted"/>
<keyword evidence="1" id="KW-0547">Nucleotide-binding</keyword>
<comment type="caution">
    <text evidence="7">The sequence shown here is derived from an EMBL/GenBank/DDBJ whole genome shotgun (WGS) entry which is preliminary data.</text>
</comment>
<dbReference type="PROSITE" id="PS00676">
    <property type="entry name" value="SIGMA54_INTERACT_2"/>
    <property type="match status" value="1"/>
</dbReference>